<dbReference type="GO" id="GO:0000981">
    <property type="term" value="F:DNA-binding transcription factor activity, RNA polymerase II-specific"/>
    <property type="evidence" value="ECO:0007669"/>
    <property type="project" value="InterPro"/>
</dbReference>
<evidence type="ECO:0000256" key="2">
    <source>
        <dbReference type="ARBA" id="ARBA00023242"/>
    </source>
</evidence>
<dbReference type="Gene3D" id="4.10.240.10">
    <property type="entry name" value="Zn(2)-C6 fungal-type DNA-binding domain"/>
    <property type="match status" value="1"/>
</dbReference>
<dbReference type="GO" id="GO:0006351">
    <property type="term" value="P:DNA-templated transcription"/>
    <property type="evidence" value="ECO:0007669"/>
    <property type="project" value="InterPro"/>
</dbReference>
<evidence type="ECO:0000256" key="1">
    <source>
        <dbReference type="ARBA" id="ARBA00022723"/>
    </source>
</evidence>
<dbReference type="Pfam" id="PF04082">
    <property type="entry name" value="Fungal_trans"/>
    <property type="match status" value="1"/>
</dbReference>
<dbReference type="PROSITE" id="PS50048">
    <property type="entry name" value="ZN2_CY6_FUNGAL_2"/>
    <property type="match status" value="1"/>
</dbReference>
<dbReference type="InterPro" id="IPR036864">
    <property type="entry name" value="Zn2-C6_fun-type_DNA-bd_sf"/>
</dbReference>
<dbReference type="GO" id="GO:0008270">
    <property type="term" value="F:zinc ion binding"/>
    <property type="evidence" value="ECO:0007669"/>
    <property type="project" value="InterPro"/>
</dbReference>
<dbReference type="OrthoDB" id="426882at2759"/>
<dbReference type="InterPro" id="IPR007219">
    <property type="entry name" value="XnlR_reg_dom"/>
</dbReference>
<dbReference type="Pfam" id="PF00172">
    <property type="entry name" value="Zn_clus"/>
    <property type="match status" value="1"/>
</dbReference>
<sequence>MSLEDIVGAGACEACRGRITRCSTERPLCQECRRRRSPCHYVAPHLGRPVPKRKHDEMRLPHDINLEHIFVHLHSQPADVANEIFNRIRSGTDLSGLLRFIEYGNLRQQLMLVPNTSYQFTAPYLADMMPLFEGPYNPYMHSKLYTALLAESKAAPHGPEAKQQIRDAVYHIPYPGARIYDNRISPQSLKPHRWTLVSADDVFLTRLLEGYFLYEFPLWPCFHKDHFLDDMTTMKNDYCSPFLVSAILTAACHGLSSLKRRSEFWNPRTTSYQFMAETRRLWELEQARNTRSIATVQGATILGRICFANGMDTMGWTIWSQALAMADQLQLFSAAANHGDEKARISRTITAWGIFSQQSYSCFYLMKPPLARRPPDDTLPDFQHAASFFGEIWVKYPLAQHLVPIHLGQTYLALIRLRIIMNDIAGKALPADNGRSSLGLDQAVRYHTMLFTWFTALPEPLQPHNAAMPNQLLLHMQYHNLVTMTFLPFLESEASYNGPDNGVTFQNYAGFSPANLISSSKASLQTLLHLFYHRHGFEAYYIFLLQVLVQLGFDALARLRNPEVKQQILSPLMKATRATLILCAKGLRDQGHNFFLSELVFRILRDKMHPVDVRLLKDWAHIKDEDEREHLMMEHVHGEYPVNVESITDDPTNQRLHRLLTSMGDLKLPDERTEALRDPRQSRTWRSIVF</sequence>
<dbReference type="PANTHER" id="PTHR47256:SF1">
    <property type="entry name" value="ZN(II)2CYS6 TRANSCRIPTION FACTOR (EUROFUNG)"/>
    <property type="match status" value="1"/>
</dbReference>
<dbReference type="InterPro" id="IPR001138">
    <property type="entry name" value="Zn2Cys6_DnaBD"/>
</dbReference>
<evidence type="ECO:0000313" key="5">
    <source>
        <dbReference type="Proteomes" id="UP000800038"/>
    </source>
</evidence>
<protein>
    <recommendedName>
        <fullName evidence="3">Zn(2)-C6 fungal-type domain-containing protein</fullName>
    </recommendedName>
</protein>
<gene>
    <name evidence="4" type="ORF">EJ02DRAFT_396085</name>
</gene>
<dbReference type="CDD" id="cd00067">
    <property type="entry name" value="GAL4"/>
    <property type="match status" value="1"/>
</dbReference>
<reference evidence="4" key="1">
    <citation type="journal article" date="2020" name="Stud. Mycol.">
        <title>101 Dothideomycetes genomes: a test case for predicting lifestyles and emergence of pathogens.</title>
        <authorList>
            <person name="Haridas S."/>
            <person name="Albert R."/>
            <person name="Binder M."/>
            <person name="Bloem J."/>
            <person name="Labutti K."/>
            <person name="Salamov A."/>
            <person name="Andreopoulos B."/>
            <person name="Baker S."/>
            <person name="Barry K."/>
            <person name="Bills G."/>
            <person name="Bluhm B."/>
            <person name="Cannon C."/>
            <person name="Castanera R."/>
            <person name="Culley D."/>
            <person name="Daum C."/>
            <person name="Ezra D."/>
            <person name="Gonzalez J."/>
            <person name="Henrissat B."/>
            <person name="Kuo A."/>
            <person name="Liang C."/>
            <person name="Lipzen A."/>
            <person name="Lutzoni F."/>
            <person name="Magnuson J."/>
            <person name="Mondo S."/>
            <person name="Nolan M."/>
            <person name="Ohm R."/>
            <person name="Pangilinan J."/>
            <person name="Park H.-J."/>
            <person name="Ramirez L."/>
            <person name="Alfaro M."/>
            <person name="Sun H."/>
            <person name="Tritt A."/>
            <person name="Yoshinaga Y."/>
            <person name="Zwiers L.-H."/>
            <person name="Turgeon B."/>
            <person name="Goodwin S."/>
            <person name="Spatafora J."/>
            <person name="Crous P."/>
            <person name="Grigoriev I."/>
        </authorList>
    </citation>
    <scope>NUCLEOTIDE SEQUENCE</scope>
    <source>
        <strain evidence="4">CBS 161.51</strain>
    </source>
</reference>
<feature type="domain" description="Zn(2)-C6 fungal-type" evidence="3">
    <location>
        <begin position="11"/>
        <end position="41"/>
    </location>
</feature>
<accession>A0A6A5T0K0</accession>
<dbReference type="Proteomes" id="UP000800038">
    <property type="component" value="Unassembled WGS sequence"/>
</dbReference>
<evidence type="ECO:0000259" key="3">
    <source>
        <dbReference type="PROSITE" id="PS50048"/>
    </source>
</evidence>
<dbReference type="PANTHER" id="PTHR47256">
    <property type="entry name" value="ZN(II)2CYS6 TRANSCRIPTION FACTOR (EUROFUNG)-RELATED"/>
    <property type="match status" value="1"/>
</dbReference>
<proteinExistence type="predicted"/>
<keyword evidence="5" id="KW-1185">Reference proteome</keyword>
<name>A0A6A5T0K0_9PLEO</name>
<evidence type="ECO:0000313" key="4">
    <source>
        <dbReference type="EMBL" id="KAF1945718.1"/>
    </source>
</evidence>
<dbReference type="InterPro" id="IPR053187">
    <property type="entry name" value="Notoamide_regulator"/>
</dbReference>
<dbReference type="SUPFAM" id="SSF57701">
    <property type="entry name" value="Zn2/Cys6 DNA-binding domain"/>
    <property type="match status" value="1"/>
</dbReference>
<dbReference type="GO" id="GO:0003677">
    <property type="term" value="F:DNA binding"/>
    <property type="evidence" value="ECO:0007669"/>
    <property type="project" value="InterPro"/>
</dbReference>
<organism evidence="4 5">
    <name type="scientific">Clathrospora elynae</name>
    <dbReference type="NCBI Taxonomy" id="706981"/>
    <lineage>
        <taxon>Eukaryota</taxon>
        <taxon>Fungi</taxon>
        <taxon>Dikarya</taxon>
        <taxon>Ascomycota</taxon>
        <taxon>Pezizomycotina</taxon>
        <taxon>Dothideomycetes</taxon>
        <taxon>Pleosporomycetidae</taxon>
        <taxon>Pleosporales</taxon>
        <taxon>Diademaceae</taxon>
        <taxon>Clathrospora</taxon>
    </lineage>
</organism>
<dbReference type="AlphaFoldDB" id="A0A6A5T0K0"/>
<dbReference type="EMBL" id="ML976008">
    <property type="protein sequence ID" value="KAF1945718.1"/>
    <property type="molecule type" value="Genomic_DNA"/>
</dbReference>
<dbReference type="CDD" id="cd12148">
    <property type="entry name" value="fungal_TF_MHR"/>
    <property type="match status" value="1"/>
</dbReference>
<keyword evidence="1" id="KW-0479">Metal-binding</keyword>
<keyword evidence="2" id="KW-0539">Nucleus</keyword>